<dbReference type="EC" id="5.4.99.12" evidence="4"/>
<dbReference type="Proteomes" id="UP000824083">
    <property type="component" value="Unassembled WGS sequence"/>
</dbReference>
<dbReference type="Gene3D" id="3.30.70.660">
    <property type="entry name" value="Pseudouridine synthase I, catalytic domain, C-terminal subdomain"/>
    <property type="match status" value="1"/>
</dbReference>
<evidence type="ECO:0000256" key="3">
    <source>
        <dbReference type="ARBA" id="ARBA00023235"/>
    </source>
</evidence>
<comment type="function">
    <text evidence="4">Formation of pseudouridine at positions 38, 39 and 40 in the anticodon stem and loop of transfer RNAs.</text>
</comment>
<sequence>MRIALGIQYNGSAFCGWQTQPDRPNVQDTLESALKTFATVPISTVCAGRTDTGVHATHQVVDFLPSVNRPLTAWVRGVNTFLPPSVAVRWAREVPESFSARFSATERTYEYWILNDAVRSPLTEGLVGWVFRPCDEVKMQKAAHFLLGEHDFTSFRASECQAKSPVRTIHEVTVKRVGKLIGIRLRANAFLHHMVRNIVGSLVYVGTGRESVQWFKDVLEAKDRTIAAPTFAAGGLYLVGVKYPEAPQLPAYSPTLWSDTLFSRF</sequence>
<evidence type="ECO:0000259" key="8">
    <source>
        <dbReference type="Pfam" id="PF01416"/>
    </source>
</evidence>
<dbReference type="GO" id="GO:0031119">
    <property type="term" value="P:tRNA pseudouridine synthesis"/>
    <property type="evidence" value="ECO:0007669"/>
    <property type="project" value="UniProtKB-UniRule"/>
</dbReference>
<dbReference type="AlphaFoldDB" id="A0A9D1IHG3"/>
<name>A0A9D1IHG3_9BURK</name>
<reference evidence="9" key="2">
    <citation type="journal article" date="2021" name="PeerJ">
        <title>Extensive microbial diversity within the chicken gut microbiome revealed by metagenomics and culture.</title>
        <authorList>
            <person name="Gilroy R."/>
            <person name="Ravi A."/>
            <person name="Getino M."/>
            <person name="Pursley I."/>
            <person name="Horton D.L."/>
            <person name="Alikhan N.F."/>
            <person name="Baker D."/>
            <person name="Gharbi K."/>
            <person name="Hall N."/>
            <person name="Watson M."/>
            <person name="Adriaenssens E.M."/>
            <person name="Foster-Nyarko E."/>
            <person name="Jarju S."/>
            <person name="Secka A."/>
            <person name="Antonio M."/>
            <person name="Oren A."/>
            <person name="Chaudhuri R.R."/>
            <person name="La Ragione R."/>
            <person name="Hildebrand F."/>
            <person name="Pallen M.J."/>
        </authorList>
    </citation>
    <scope>NUCLEOTIDE SEQUENCE</scope>
    <source>
        <strain evidence="9">7463</strain>
    </source>
</reference>
<organism evidence="9 10">
    <name type="scientific">Candidatus Aphodousia faecigallinarum</name>
    <dbReference type="NCBI Taxonomy" id="2840677"/>
    <lineage>
        <taxon>Bacteria</taxon>
        <taxon>Pseudomonadati</taxon>
        <taxon>Pseudomonadota</taxon>
        <taxon>Betaproteobacteria</taxon>
        <taxon>Burkholderiales</taxon>
        <taxon>Sutterellaceae</taxon>
        <taxon>Sutterellaceae incertae sedis</taxon>
        <taxon>Candidatus Aphodousia</taxon>
    </lineage>
</organism>
<comment type="similarity">
    <text evidence="1 4 7">Belongs to the tRNA pseudouridine synthase TruA family.</text>
</comment>
<evidence type="ECO:0000256" key="1">
    <source>
        <dbReference type="ARBA" id="ARBA00009375"/>
    </source>
</evidence>
<evidence type="ECO:0000313" key="10">
    <source>
        <dbReference type="Proteomes" id="UP000824083"/>
    </source>
</evidence>
<comment type="caution">
    <text evidence="9">The sequence shown here is derived from an EMBL/GenBank/DDBJ whole genome shotgun (WGS) entry which is preliminary data.</text>
</comment>
<comment type="subunit">
    <text evidence="4">Homodimer.</text>
</comment>
<dbReference type="CDD" id="cd02570">
    <property type="entry name" value="PseudoU_synth_EcTruA"/>
    <property type="match status" value="1"/>
</dbReference>
<evidence type="ECO:0000256" key="5">
    <source>
        <dbReference type="PIRSR" id="PIRSR001430-1"/>
    </source>
</evidence>
<dbReference type="HAMAP" id="MF_00171">
    <property type="entry name" value="TruA"/>
    <property type="match status" value="1"/>
</dbReference>
<evidence type="ECO:0000256" key="7">
    <source>
        <dbReference type="RuleBase" id="RU003792"/>
    </source>
</evidence>
<accession>A0A9D1IHG3</accession>
<comment type="caution">
    <text evidence="4">Lacks conserved residue(s) required for the propagation of feature annotation.</text>
</comment>
<dbReference type="PANTHER" id="PTHR11142:SF0">
    <property type="entry name" value="TRNA PSEUDOURIDINE SYNTHASE-LIKE 1"/>
    <property type="match status" value="1"/>
</dbReference>
<dbReference type="InterPro" id="IPR001406">
    <property type="entry name" value="PsdUridine_synth_TruA"/>
</dbReference>
<keyword evidence="2 4" id="KW-0819">tRNA processing</keyword>
<proteinExistence type="inferred from homology"/>
<dbReference type="Pfam" id="PF01416">
    <property type="entry name" value="PseudoU_synth_1"/>
    <property type="match status" value="2"/>
</dbReference>
<keyword evidence="3 4" id="KW-0413">Isomerase</keyword>
<dbReference type="EMBL" id="DVMY01000019">
    <property type="protein sequence ID" value="HIU36811.1"/>
    <property type="molecule type" value="Genomic_DNA"/>
</dbReference>
<dbReference type="InterPro" id="IPR020103">
    <property type="entry name" value="PsdUridine_synth_cat_dom_sf"/>
</dbReference>
<dbReference type="InterPro" id="IPR020097">
    <property type="entry name" value="PsdUridine_synth_TruA_a/b_dom"/>
</dbReference>
<reference evidence="9" key="1">
    <citation type="submission" date="2020-10" db="EMBL/GenBank/DDBJ databases">
        <authorList>
            <person name="Gilroy R."/>
        </authorList>
    </citation>
    <scope>NUCLEOTIDE SEQUENCE</scope>
    <source>
        <strain evidence="9">7463</strain>
    </source>
</reference>
<feature type="domain" description="Pseudouridine synthase I TruA alpha/beta" evidence="8">
    <location>
        <begin position="8"/>
        <end position="102"/>
    </location>
</feature>
<dbReference type="SUPFAM" id="SSF55120">
    <property type="entry name" value="Pseudouridine synthase"/>
    <property type="match status" value="1"/>
</dbReference>
<evidence type="ECO:0000256" key="2">
    <source>
        <dbReference type="ARBA" id="ARBA00022694"/>
    </source>
</evidence>
<feature type="binding site" evidence="4 6">
    <location>
        <position position="109"/>
    </location>
    <ligand>
        <name>substrate</name>
    </ligand>
</feature>
<dbReference type="GO" id="GO:0160147">
    <property type="term" value="F:tRNA pseudouridine(38-40) synthase activity"/>
    <property type="evidence" value="ECO:0007669"/>
    <property type="project" value="UniProtKB-EC"/>
</dbReference>
<comment type="catalytic activity">
    <reaction evidence="4 7">
        <text>uridine(38/39/40) in tRNA = pseudouridine(38/39/40) in tRNA</text>
        <dbReference type="Rhea" id="RHEA:22376"/>
        <dbReference type="Rhea" id="RHEA-COMP:10085"/>
        <dbReference type="Rhea" id="RHEA-COMP:10087"/>
        <dbReference type="ChEBI" id="CHEBI:65314"/>
        <dbReference type="ChEBI" id="CHEBI:65315"/>
        <dbReference type="EC" id="5.4.99.12"/>
    </reaction>
</comment>
<dbReference type="GO" id="GO:0003723">
    <property type="term" value="F:RNA binding"/>
    <property type="evidence" value="ECO:0007669"/>
    <property type="project" value="InterPro"/>
</dbReference>
<dbReference type="Gene3D" id="3.30.70.580">
    <property type="entry name" value="Pseudouridine synthase I, catalytic domain, N-terminal subdomain"/>
    <property type="match status" value="1"/>
</dbReference>
<dbReference type="InterPro" id="IPR020095">
    <property type="entry name" value="PsdUridine_synth_TruA_C"/>
</dbReference>
<gene>
    <name evidence="4 9" type="primary">truA</name>
    <name evidence="9" type="ORF">IAC56_00810</name>
</gene>
<evidence type="ECO:0000256" key="6">
    <source>
        <dbReference type="PIRSR" id="PIRSR001430-2"/>
    </source>
</evidence>
<dbReference type="PIRSF" id="PIRSF001430">
    <property type="entry name" value="tRNA_psdUrid_synth"/>
    <property type="match status" value="1"/>
</dbReference>
<evidence type="ECO:0000256" key="4">
    <source>
        <dbReference type="HAMAP-Rule" id="MF_00171"/>
    </source>
</evidence>
<dbReference type="PANTHER" id="PTHR11142">
    <property type="entry name" value="PSEUDOURIDYLATE SYNTHASE"/>
    <property type="match status" value="1"/>
</dbReference>
<dbReference type="InterPro" id="IPR020094">
    <property type="entry name" value="TruA/RsuA/RluB/E/F_N"/>
</dbReference>
<protein>
    <recommendedName>
        <fullName evidence="4">tRNA pseudouridine synthase A</fullName>
        <ecNumber evidence="4">5.4.99.12</ecNumber>
    </recommendedName>
    <alternativeName>
        <fullName evidence="4">tRNA pseudouridine(38-40) synthase</fullName>
    </alternativeName>
    <alternativeName>
        <fullName evidence="4">tRNA pseudouridylate synthase I</fullName>
    </alternativeName>
    <alternativeName>
        <fullName evidence="4">tRNA-uridine isomerase I</fullName>
    </alternativeName>
</protein>
<dbReference type="NCBIfam" id="TIGR00071">
    <property type="entry name" value="hisT_truA"/>
    <property type="match status" value="1"/>
</dbReference>
<feature type="active site" description="Nucleophile" evidence="4 5">
    <location>
        <position position="51"/>
    </location>
</feature>
<feature type="domain" description="Pseudouridine synthase I TruA alpha/beta" evidence="8">
    <location>
        <begin position="142"/>
        <end position="244"/>
    </location>
</feature>
<dbReference type="FunFam" id="3.30.70.580:FF:000001">
    <property type="entry name" value="tRNA pseudouridine synthase A"/>
    <property type="match status" value="1"/>
</dbReference>
<evidence type="ECO:0000313" key="9">
    <source>
        <dbReference type="EMBL" id="HIU36811.1"/>
    </source>
</evidence>